<organism evidence="8 9">
    <name type="scientific">Candidatus Magasanikbacteria bacterium CG10_big_fil_rev_8_21_14_0_10_43_6</name>
    <dbReference type="NCBI Taxonomy" id="1974650"/>
    <lineage>
        <taxon>Bacteria</taxon>
        <taxon>Candidatus Magasanikiibacteriota</taxon>
    </lineage>
</organism>
<proteinExistence type="predicted"/>
<dbReference type="PANTHER" id="PTHR43711">
    <property type="entry name" value="TWO-COMPONENT HISTIDINE KINASE"/>
    <property type="match status" value="1"/>
</dbReference>
<dbReference type="GO" id="GO:0004673">
    <property type="term" value="F:protein histidine kinase activity"/>
    <property type="evidence" value="ECO:0007669"/>
    <property type="project" value="UniProtKB-EC"/>
</dbReference>
<feature type="region of interest" description="Disordered" evidence="6">
    <location>
        <begin position="53"/>
        <end position="77"/>
    </location>
</feature>
<keyword evidence="4" id="KW-0418">Kinase</keyword>
<dbReference type="EC" id="2.7.13.3" evidence="2"/>
<dbReference type="AlphaFoldDB" id="A0A2M6W0U3"/>
<dbReference type="GO" id="GO:0000160">
    <property type="term" value="P:phosphorelay signal transduction system"/>
    <property type="evidence" value="ECO:0007669"/>
    <property type="project" value="UniProtKB-KW"/>
</dbReference>
<evidence type="ECO:0000259" key="7">
    <source>
        <dbReference type="Pfam" id="PF02518"/>
    </source>
</evidence>
<dbReference type="PANTHER" id="PTHR43711:SF1">
    <property type="entry name" value="HISTIDINE KINASE 1"/>
    <property type="match status" value="1"/>
</dbReference>
<gene>
    <name evidence="8" type="ORF">COU33_03235</name>
</gene>
<dbReference type="SUPFAM" id="SSF55874">
    <property type="entry name" value="ATPase domain of HSP90 chaperone/DNA topoisomerase II/histidine kinase"/>
    <property type="match status" value="1"/>
</dbReference>
<dbReference type="InterPro" id="IPR036890">
    <property type="entry name" value="HATPase_C_sf"/>
</dbReference>
<dbReference type="Proteomes" id="UP000229362">
    <property type="component" value="Unassembled WGS sequence"/>
</dbReference>
<feature type="non-terminal residue" evidence="8">
    <location>
        <position position="1"/>
    </location>
</feature>
<dbReference type="InterPro" id="IPR003594">
    <property type="entry name" value="HATPase_dom"/>
</dbReference>
<evidence type="ECO:0000256" key="2">
    <source>
        <dbReference type="ARBA" id="ARBA00012438"/>
    </source>
</evidence>
<protein>
    <recommendedName>
        <fullName evidence="2">histidine kinase</fullName>
        <ecNumber evidence="2">2.7.13.3</ecNumber>
    </recommendedName>
</protein>
<accession>A0A2M6W0U3</accession>
<sequence length="77" mass="8395">YRAKNAEASNVGGTGLGIYVCRKFVEAHSGEVWYKSDGVGKGSEFGFSIPYKQKKREKSDTKGDGPKQDIAVQYSST</sequence>
<dbReference type="Gene3D" id="3.30.565.10">
    <property type="entry name" value="Histidine kinase-like ATPase, C-terminal domain"/>
    <property type="match status" value="1"/>
</dbReference>
<dbReference type="PRINTS" id="PR00344">
    <property type="entry name" value="BCTRLSENSOR"/>
</dbReference>
<dbReference type="EMBL" id="PFBZ01000140">
    <property type="protein sequence ID" value="PIT86433.1"/>
    <property type="molecule type" value="Genomic_DNA"/>
</dbReference>
<evidence type="ECO:0000313" key="8">
    <source>
        <dbReference type="EMBL" id="PIT86433.1"/>
    </source>
</evidence>
<keyword evidence="5" id="KW-0902">Two-component regulatory system</keyword>
<keyword evidence="3" id="KW-0808">Transferase</keyword>
<comment type="catalytic activity">
    <reaction evidence="1">
        <text>ATP + protein L-histidine = ADP + protein N-phospho-L-histidine.</text>
        <dbReference type="EC" id="2.7.13.3"/>
    </reaction>
</comment>
<evidence type="ECO:0000256" key="3">
    <source>
        <dbReference type="ARBA" id="ARBA00022679"/>
    </source>
</evidence>
<feature type="domain" description="Histidine kinase/HSP90-like ATPase" evidence="7">
    <location>
        <begin position="6"/>
        <end position="52"/>
    </location>
</feature>
<name>A0A2M6W0U3_9BACT</name>
<dbReference type="Pfam" id="PF02518">
    <property type="entry name" value="HATPase_c"/>
    <property type="match status" value="1"/>
</dbReference>
<evidence type="ECO:0000256" key="5">
    <source>
        <dbReference type="ARBA" id="ARBA00023012"/>
    </source>
</evidence>
<dbReference type="InterPro" id="IPR004358">
    <property type="entry name" value="Sig_transdc_His_kin-like_C"/>
</dbReference>
<evidence type="ECO:0000313" key="9">
    <source>
        <dbReference type="Proteomes" id="UP000229362"/>
    </source>
</evidence>
<feature type="compositionally biased region" description="Basic and acidic residues" evidence="6">
    <location>
        <begin position="57"/>
        <end position="67"/>
    </location>
</feature>
<comment type="caution">
    <text evidence="8">The sequence shown here is derived from an EMBL/GenBank/DDBJ whole genome shotgun (WGS) entry which is preliminary data.</text>
</comment>
<evidence type="ECO:0000256" key="4">
    <source>
        <dbReference type="ARBA" id="ARBA00022777"/>
    </source>
</evidence>
<reference evidence="9" key="1">
    <citation type="submission" date="2017-09" db="EMBL/GenBank/DDBJ databases">
        <title>Depth-based differentiation of microbial function through sediment-hosted aquifers and enrichment of novel symbionts in the deep terrestrial subsurface.</title>
        <authorList>
            <person name="Probst A.J."/>
            <person name="Ladd B."/>
            <person name="Jarett J.K."/>
            <person name="Geller-Mcgrath D.E."/>
            <person name="Sieber C.M.K."/>
            <person name="Emerson J.B."/>
            <person name="Anantharaman K."/>
            <person name="Thomas B.C."/>
            <person name="Malmstrom R."/>
            <person name="Stieglmeier M."/>
            <person name="Klingl A."/>
            <person name="Woyke T."/>
            <person name="Ryan C.M."/>
            <person name="Banfield J.F."/>
        </authorList>
    </citation>
    <scope>NUCLEOTIDE SEQUENCE [LARGE SCALE GENOMIC DNA]</scope>
</reference>
<dbReference type="InterPro" id="IPR050736">
    <property type="entry name" value="Sensor_HK_Regulatory"/>
</dbReference>
<evidence type="ECO:0000256" key="6">
    <source>
        <dbReference type="SAM" id="MobiDB-lite"/>
    </source>
</evidence>
<evidence type="ECO:0000256" key="1">
    <source>
        <dbReference type="ARBA" id="ARBA00000085"/>
    </source>
</evidence>